<dbReference type="AlphaFoldDB" id="A0A9W7TJP0"/>
<name>A0A9W7TJP0_TRIRA</name>
<keyword evidence="2" id="KW-1185">Reference proteome</keyword>
<feature type="non-terminal residue" evidence="1">
    <location>
        <position position="1"/>
    </location>
</feature>
<organism evidence="1 2">
    <name type="scientific">Triplophysa rosa</name>
    <name type="common">Cave loach</name>
    <dbReference type="NCBI Taxonomy" id="992332"/>
    <lineage>
        <taxon>Eukaryota</taxon>
        <taxon>Metazoa</taxon>
        <taxon>Chordata</taxon>
        <taxon>Craniata</taxon>
        <taxon>Vertebrata</taxon>
        <taxon>Euteleostomi</taxon>
        <taxon>Actinopterygii</taxon>
        <taxon>Neopterygii</taxon>
        <taxon>Teleostei</taxon>
        <taxon>Ostariophysi</taxon>
        <taxon>Cypriniformes</taxon>
        <taxon>Nemacheilidae</taxon>
        <taxon>Triplophysa</taxon>
    </lineage>
</organism>
<accession>A0A9W7TJP0</accession>
<gene>
    <name evidence="1" type="ORF">IRJ41_023758</name>
</gene>
<dbReference type="PANTHER" id="PTHR12199:SF3">
    <property type="entry name" value="INTERPHOTORECEPTOR MATRIX PROTEOGLYCAN 1"/>
    <property type="match status" value="1"/>
</dbReference>
<reference evidence="1" key="1">
    <citation type="submission" date="2021-02" db="EMBL/GenBank/DDBJ databases">
        <title>Comparative genomics reveals that relaxation of natural selection precedes convergent phenotypic evolution of cavefish.</title>
        <authorList>
            <person name="Peng Z."/>
        </authorList>
    </citation>
    <scope>NUCLEOTIDE SEQUENCE</scope>
    <source>
        <tissue evidence="1">Muscle</tissue>
    </source>
</reference>
<dbReference type="PANTHER" id="PTHR12199">
    <property type="entry name" value="INTERPHOTORECEPTOR MATRIX PROTEOGLYCAN"/>
    <property type="match status" value="1"/>
</dbReference>
<protein>
    <submittedName>
        <fullName evidence="1">Interphotoreceptor matrix proteoglycan 1</fullName>
    </submittedName>
</protein>
<dbReference type="InterPro" id="IPR039861">
    <property type="entry name" value="IMPG"/>
</dbReference>
<dbReference type="GO" id="GO:0007601">
    <property type="term" value="P:visual perception"/>
    <property type="evidence" value="ECO:0007669"/>
    <property type="project" value="InterPro"/>
</dbReference>
<sequence>GLDVRLQFTMSLKCALFTTFLFILPVICIKDVLNPTNLLSPPKQNSGMRTLFEMEQRRIKRSEFFHSEVKVCPQESVRDVIASHQAYYTLR</sequence>
<proteinExistence type="predicted"/>
<evidence type="ECO:0000313" key="1">
    <source>
        <dbReference type="EMBL" id="KAI7800098.1"/>
    </source>
</evidence>
<evidence type="ECO:0000313" key="2">
    <source>
        <dbReference type="Proteomes" id="UP001059041"/>
    </source>
</evidence>
<comment type="caution">
    <text evidence="1">The sequence shown here is derived from an EMBL/GenBank/DDBJ whole genome shotgun (WGS) entry which is preliminary data.</text>
</comment>
<feature type="non-terminal residue" evidence="1">
    <location>
        <position position="91"/>
    </location>
</feature>
<dbReference type="EMBL" id="JAFHDT010000015">
    <property type="protein sequence ID" value="KAI7800098.1"/>
    <property type="molecule type" value="Genomic_DNA"/>
</dbReference>
<dbReference type="Proteomes" id="UP001059041">
    <property type="component" value="Linkage Group LG15"/>
</dbReference>